<evidence type="ECO:0000313" key="8">
    <source>
        <dbReference type="EMBL" id="SUQ13939.1"/>
    </source>
</evidence>
<name>A0A315ZXZ0_9FIRM</name>
<dbReference type="GO" id="GO:0090563">
    <property type="term" value="F:protein-phosphocysteine-sugar phosphotransferase activity"/>
    <property type="evidence" value="ECO:0007669"/>
    <property type="project" value="TreeGrafter"/>
</dbReference>
<sequence>MFVIAITSCATGIAHSYMAAEAIKKACKKNGHTCKVEIQGALGIENQLSPKDIETADLLIFANDVGITKVERFAKFPEGKIMRVKPHDVIKKPDLLFG</sequence>
<keyword evidence="2" id="KW-0597">Phosphoprotein</keyword>
<dbReference type="PROSITE" id="PS51099">
    <property type="entry name" value="PTS_EIIB_TYPE_2"/>
    <property type="match status" value="1"/>
</dbReference>
<keyword evidence="3" id="KW-0762">Sugar transport</keyword>
<dbReference type="InterPro" id="IPR003353">
    <property type="entry name" value="PTS_IIB_fruc"/>
</dbReference>
<dbReference type="RefSeq" id="WP_109710327.1">
    <property type="nucleotide sequence ID" value="NZ_QGDS01000004.1"/>
</dbReference>
<dbReference type="EMBL" id="UHJJ01000004">
    <property type="protein sequence ID" value="SUQ13939.1"/>
    <property type="molecule type" value="Genomic_DNA"/>
</dbReference>
<dbReference type="NCBIfam" id="TIGR00829">
    <property type="entry name" value="FRU"/>
    <property type="match status" value="1"/>
</dbReference>
<accession>A0A315ZXZ0</accession>
<dbReference type="InterPro" id="IPR013011">
    <property type="entry name" value="PTS_EIIB_2"/>
</dbReference>
<dbReference type="OrthoDB" id="9782569at2"/>
<dbReference type="InterPro" id="IPR003501">
    <property type="entry name" value="PTS_EIIB_2/3"/>
</dbReference>
<gene>
    <name evidence="8" type="ORF">SAMN05216529_104251</name>
</gene>
<dbReference type="Pfam" id="PF02302">
    <property type="entry name" value="PTS_IIB"/>
    <property type="match status" value="1"/>
</dbReference>
<evidence type="ECO:0000256" key="4">
    <source>
        <dbReference type="ARBA" id="ARBA00022679"/>
    </source>
</evidence>
<evidence type="ECO:0000259" key="7">
    <source>
        <dbReference type="PROSITE" id="PS51099"/>
    </source>
</evidence>
<feature type="domain" description="PTS EIIB type-2" evidence="7">
    <location>
        <begin position="1"/>
        <end position="94"/>
    </location>
</feature>
<keyword evidence="5" id="KW-0598">Phosphotransferase system</keyword>
<evidence type="ECO:0000313" key="9">
    <source>
        <dbReference type="Proteomes" id="UP000254051"/>
    </source>
</evidence>
<evidence type="ECO:0000256" key="1">
    <source>
        <dbReference type="ARBA" id="ARBA00022448"/>
    </source>
</evidence>
<dbReference type="GO" id="GO:0016301">
    <property type="term" value="F:kinase activity"/>
    <property type="evidence" value="ECO:0007669"/>
    <property type="project" value="UniProtKB-KW"/>
</dbReference>
<dbReference type="Gene3D" id="3.40.50.2300">
    <property type="match status" value="1"/>
</dbReference>
<evidence type="ECO:0000256" key="3">
    <source>
        <dbReference type="ARBA" id="ARBA00022597"/>
    </source>
</evidence>
<evidence type="ECO:0000256" key="6">
    <source>
        <dbReference type="ARBA" id="ARBA00022777"/>
    </source>
</evidence>
<evidence type="ECO:0000256" key="2">
    <source>
        <dbReference type="ARBA" id="ARBA00022553"/>
    </source>
</evidence>
<keyword evidence="4" id="KW-0808">Transferase</keyword>
<keyword evidence="1" id="KW-0813">Transport</keyword>
<evidence type="ECO:0000256" key="5">
    <source>
        <dbReference type="ARBA" id="ARBA00022683"/>
    </source>
</evidence>
<protein>
    <submittedName>
        <fullName evidence="8">PTS system, fructose-specific IIB-like component</fullName>
    </submittedName>
</protein>
<dbReference type="Proteomes" id="UP000254051">
    <property type="component" value="Unassembled WGS sequence"/>
</dbReference>
<dbReference type="GO" id="GO:0005886">
    <property type="term" value="C:plasma membrane"/>
    <property type="evidence" value="ECO:0007669"/>
    <property type="project" value="TreeGrafter"/>
</dbReference>
<dbReference type="PANTHER" id="PTHR30505:SF0">
    <property type="entry name" value="FRUCTOSE-LIKE PTS SYSTEM EIIBC COMPONENT-RELATED"/>
    <property type="match status" value="1"/>
</dbReference>
<reference evidence="9" key="1">
    <citation type="submission" date="2017-07" db="EMBL/GenBank/DDBJ databases">
        <authorList>
            <person name="Varghese N."/>
            <person name="Submissions S."/>
        </authorList>
    </citation>
    <scope>NUCLEOTIDE SEQUENCE [LARGE SCALE GENOMIC DNA]</scope>
    <source>
        <strain evidence="9">NLAE-zl-C134</strain>
    </source>
</reference>
<dbReference type="InterPro" id="IPR036095">
    <property type="entry name" value="PTS_EIIB-like_sf"/>
</dbReference>
<dbReference type="GO" id="GO:0009401">
    <property type="term" value="P:phosphoenolpyruvate-dependent sugar phosphotransferase system"/>
    <property type="evidence" value="ECO:0007669"/>
    <property type="project" value="UniProtKB-KW"/>
</dbReference>
<keyword evidence="6" id="KW-0418">Kinase</keyword>
<keyword evidence="9" id="KW-1185">Reference proteome</keyword>
<dbReference type="InterPro" id="IPR050864">
    <property type="entry name" value="Bacterial_PTS_Sugar_Transport"/>
</dbReference>
<dbReference type="PANTHER" id="PTHR30505">
    <property type="entry name" value="FRUCTOSE-LIKE PERMEASE"/>
    <property type="match status" value="1"/>
</dbReference>
<dbReference type="CDD" id="cd05569">
    <property type="entry name" value="PTS_IIB_fructose"/>
    <property type="match status" value="1"/>
</dbReference>
<dbReference type="GO" id="GO:0022877">
    <property type="term" value="F:protein-N(PI)-phosphohistidine-fructose phosphotransferase system transporter activity"/>
    <property type="evidence" value="ECO:0007669"/>
    <property type="project" value="InterPro"/>
</dbReference>
<dbReference type="SUPFAM" id="SSF52794">
    <property type="entry name" value="PTS system IIB component-like"/>
    <property type="match status" value="1"/>
</dbReference>
<organism evidence="8 9">
    <name type="scientific">Faecalicatena contorta</name>
    <dbReference type="NCBI Taxonomy" id="39482"/>
    <lineage>
        <taxon>Bacteria</taxon>
        <taxon>Bacillati</taxon>
        <taxon>Bacillota</taxon>
        <taxon>Clostridia</taxon>
        <taxon>Lachnospirales</taxon>
        <taxon>Lachnospiraceae</taxon>
        <taxon>Faecalicatena</taxon>
    </lineage>
</organism>
<dbReference type="AlphaFoldDB" id="A0A315ZXZ0"/>
<proteinExistence type="predicted"/>